<sequence length="111" mass="11701">MPPASLLPPAGSFSARLLGSPLSLNLSLTSFADLSSLATAHQSRWLSHLSSCAAIPARSRGAYNTRDDKLRQFYYRGQLDELVGEMGEELGRAKAACNTGPVSEAYVGGGS</sequence>
<evidence type="ECO:0000313" key="2">
    <source>
        <dbReference type="Proteomes" id="UP001165060"/>
    </source>
</evidence>
<protein>
    <submittedName>
        <fullName evidence="1">Uncharacterized protein</fullName>
    </submittedName>
</protein>
<dbReference type="EMBL" id="BRYB01000881">
    <property type="protein sequence ID" value="GMI39581.1"/>
    <property type="molecule type" value="Genomic_DNA"/>
</dbReference>
<reference evidence="1 2" key="1">
    <citation type="journal article" date="2023" name="Commun. Biol.">
        <title>Genome analysis of Parmales, the sister group of diatoms, reveals the evolutionary specialization of diatoms from phago-mixotrophs to photoautotrophs.</title>
        <authorList>
            <person name="Ban H."/>
            <person name="Sato S."/>
            <person name="Yoshikawa S."/>
            <person name="Yamada K."/>
            <person name="Nakamura Y."/>
            <person name="Ichinomiya M."/>
            <person name="Sato N."/>
            <person name="Blanc-Mathieu R."/>
            <person name="Endo H."/>
            <person name="Kuwata A."/>
            <person name="Ogata H."/>
        </authorList>
    </citation>
    <scope>NUCLEOTIDE SEQUENCE [LARGE SCALE GENOMIC DNA]</scope>
</reference>
<organism evidence="1 2">
    <name type="scientific">Tetraparma gracilis</name>
    <dbReference type="NCBI Taxonomy" id="2962635"/>
    <lineage>
        <taxon>Eukaryota</taxon>
        <taxon>Sar</taxon>
        <taxon>Stramenopiles</taxon>
        <taxon>Ochrophyta</taxon>
        <taxon>Bolidophyceae</taxon>
        <taxon>Parmales</taxon>
        <taxon>Triparmaceae</taxon>
        <taxon>Tetraparma</taxon>
    </lineage>
</organism>
<name>A0ABQ6N382_9STRA</name>
<comment type="caution">
    <text evidence="1">The sequence shown here is derived from an EMBL/GenBank/DDBJ whole genome shotgun (WGS) entry which is preliminary data.</text>
</comment>
<evidence type="ECO:0000313" key="1">
    <source>
        <dbReference type="EMBL" id="GMI39581.1"/>
    </source>
</evidence>
<dbReference type="Proteomes" id="UP001165060">
    <property type="component" value="Unassembled WGS sequence"/>
</dbReference>
<proteinExistence type="predicted"/>
<gene>
    <name evidence="1" type="ORF">TeGR_g6990</name>
</gene>
<accession>A0ABQ6N382</accession>
<keyword evidence="2" id="KW-1185">Reference proteome</keyword>